<sequence length="151" mass="17470">FPAWRKPYREDPQGLREEELPTKDPFKLFDYWFREVASRKEELTFEEINAVSVATVSADGRPSSRMVLLKSYDEVGFVFYTNYDSRKGQQLAANPNAAMLFYWPLYHRQVRVEGVIERLPTEAAEAYWNTRPISSRIGGKASAQSTVIPDR</sequence>
<evidence type="ECO:0000256" key="7">
    <source>
        <dbReference type="ARBA" id="ARBA00022630"/>
    </source>
</evidence>
<gene>
    <name evidence="11" type="ORF">PFISCL1PPCAC_9476</name>
</gene>
<evidence type="ECO:0000256" key="5">
    <source>
        <dbReference type="ARBA" id="ARBA00007301"/>
    </source>
</evidence>
<evidence type="ECO:0000256" key="3">
    <source>
        <dbReference type="ARBA" id="ARBA00004738"/>
    </source>
</evidence>
<dbReference type="GO" id="GO:0004733">
    <property type="term" value="F:pyridoxamine phosphate oxidase activity"/>
    <property type="evidence" value="ECO:0007669"/>
    <property type="project" value="UniProtKB-EC"/>
</dbReference>
<dbReference type="Gene3D" id="2.30.110.10">
    <property type="entry name" value="Electron Transport, Fmn-binding Protein, Chain A"/>
    <property type="match status" value="1"/>
</dbReference>
<comment type="pathway">
    <text evidence="3">Cofactor metabolism; pyridoxal 5'-phosphate salvage; pyridoxal 5'-phosphate from pyridoxamine 5'-phosphate: step 1/1.</text>
</comment>
<keyword evidence="9" id="KW-0560">Oxidoreductase</keyword>
<comment type="caution">
    <text evidence="11">The sequence shown here is derived from an EMBL/GenBank/DDBJ whole genome shotgun (WGS) entry which is preliminary data.</text>
</comment>
<comment type="cofactor">
    <cofactor evidence="1">
        <name>FMN</name>
        <dbReference type="ChEBI" id="CHEBI:58210"/>
    </cofactor>
</comment>
<dbReference type="GO" id="GO:0008615">
    <property type="term" value="P:pyridoxine biosynthetic process"/>
    <property type="evidence" value="ECO:0007669"/>
    <property type="project" value="InterPro"/>
</dbReference>
<reference evidence="11" key="1">
    <citation type="submission" date="2023-10" db="EMBL/GenBank/DDBJ databases">
        <title>Genome assembly of Pristionchus species.</title>
        <authorList>
            <person name="Yoshida K."/>
            <person name="Sommer R.J."/>
        </authorList>
    </citation>
    <scope>NUCLEOTIDE SEQUENCE</scope>
    <source>
        <strain evidence="11">RS5133</strain>
    </source>
</reference>
<evidence type="ECO:0000313" key="11">
    <source>
        <dbReference type="EMBL" id="GMT18179.1"/>
    </source>
</evidence>
<organism evidence="11 12">
    <name type="scientific">Pristionchus fissidentatus</name>
    <dbReference type="NCBI Taxonomy" id="1538716"/>
    <lineage>
        <taxon>Eukaryota</taxon>
        <taxon>Metazoa</taxon>
        <taxon>Ecdysozoa</taxon>
        <taxon>Nematoda</taxon>
        <taxon>Chromadorea</taxon>
        <taxon>Rhabditida</taxon>
        <taxon>Rhabditina</taxon>
        <taxon>Diplogasteromorpha</taxon>
        <taxon>Diplogasteroidea</taxon>
        <taxon>Neodiplogasteridae</taxon>
        <taxon>Pristionchus</taxon>
    </lineage>
</organism>
<dbReference type="AlphaFoldDB" id="A0AAV5VIA8"/>
<comment type="function">
    <text evidence="2">Catalyzes the oxidation of either pyridoxine 5'-phosphate (PNP) or pyridoxamine 5'-phosphate (PMP) into pyridoxal 5'-phosphate (PLP).</text>
</comment>
<dbReference type="GO" id="GO:0010181">
    <property type="term" value="F:FMN binding"/>
    <property type="evidence" value="ECO:0007669"/>
    <property type="project" value="InterPro"/>
</dbReference>
<evidence type="ECO:0000256" key="1">
    <source>
        <dbReference type="ARBA" id="ARBA00001917"/>
    </source>
</evidence>
<feature type="domain" description="Pyridoxamine 5'-phosphate oxidase N-terminal" evidence="10">
    <location>
        <begin position="45"/>
        <end position="151"/>
    </location>
</feature>
<name>A0AAV5VIA8_9BILA</name>
<evidence type="ECO:0000256" key="9">
    <source>
        <dbReference type="ARBA" id="ARBA00023002"/>
    </source>
</evidence>
<dbReference type="InterPro" id="IPR012349">
    <property type="entry name" value="Split_barrel_FMN-bd"/>
</dbReference>
<evidence type="ECO:0000256" key="2">
    <source>
        <dbReference type="ARBA" id="ARBA00003691"/>
    </source>
</evidence>
<dbReference type="EMBL" id="BTSY01000003">
    <property type="protein sequence ID" value="GMT18179.1"/>
    <property type="molecule type" value="Genomic_DNA"/>
</dbReference>
<dbReference type="SUPFAM" id="SSF50475">
    <property type="entry name" value="FMN-binding split barrel"/>
    <property type="match status" value="1"/>
</dbReference>
<dbReference type="NCBIfam" id="NF004231">
    <property type="entry name" value="PRK05679.1"/>
    <property type="match status" value="1"/>
</dbReference>
<dbReference type="Proteomes" id="UP001432322">
    <property type="component" value="Unassembled WGS sequence"/>
</dbReference>
<protein>
    <recommendedName>
        <fullName evidence="6">pyridoxal 5'-phosphate synthase</fullName>
        <ecNumber evidence="6">1.4.3.5</ecNumber>
    </recommendedName>
</protein>
<evidence type="ECO:0000256" key="4">
    <source>
        <dbReference type="ARBA" id="ARBA00005037"/>
    </source>
</evidence>
<comment type="pathway">
    <text evidence="4">Cofactor metabolism; pyridoxal 5'-phosphate salvage; pyridoxal 5'-phosphate from pyridoxine 5'-phosphate: step 1/1.</text>
</comment>
<accession>A0AAV5VIA8</accession>
<keyword evidence="7" id="KW-0285">Flavoprotein</keyword>
<feature type="non-terminal residue" evidence="11">
    <location>
        <position position="151"/>
    </location>
</feature>
<feature type="non-terminal residue" evidence="11">
    <location>
        <position position="1"/>
    </location>
</feature>
<dbReference type="PANTHER" id="PTHR10851">
    <property type="entry name" value="PYRIDOXINE-5-PHOSPHATE OXIDASE"/>
    <property type="match status" value="1"/>
</dbReference>
<proteinExistence type="inferred from homology"/>
<evidence type="ECO:0000259" key="10">
    <source>
        <dbReference type="Pfam" id="PF01243"/>
    </source>
</evidence>
<dbReference type="InterPro" id="IPR011576">
    <property type="entry name" value="Pyridox_Oxase_N"/>
</dbReference>
<evidence type="ECO:0000256" key="8">
    <source>
        <dbReference type="ARBA" id="ARBA00022643"/>
    </source>
</evidence>
<dbReference type="Pfam" id="PF01243">
    <property type="entry name" value="PNPOx_N"/>
    <property type="match status" value="1"/>
</dbReference>
<evidence type="ECO:0000256" key="6">
    <source>
        <dbReference type="ARBA" id="ARBA00012801"/>
    </source>
</evidence>
<comment type="similarity">
    <text evidence="5">Belongs to the pyridoxamine 5'-phosphate oxidase family.</text>
</comment>
<dbReference type="EC" id="1.4.3.5" evidence="6"/>
<evidence type="ECO:0000313" key="12">
    <source>
        <dbReference type="Proteomes" id="UP001432322"/>
    </source>
</evidence>
<dbReference type="InterPro" id="IPR000659">
    <property type="entry name" value="Pyridox_Oxase"/>
</dbReference>
<keyword evidence="8" id="KW-0288">FMN</keyword>
<keyword evidence="12" id="KW-1185">Reference proteome</keyword>
<dbReference type="PANTHER" id="PTHR10851:SF0">
    <property type="entry name" value="PYRIDOXINE-5'-PHOSPHATE OXIDASE"/>
    <property type="match status" value="1"/>
</dbReference>